<feature type="compositionally biased region" description="Low complexity" evidence="1">
    <location>
        <begin position="84"/>
        <end position="95"/>
    </location>
</feature>
<sequence>MKKKFLISAILTTVLMLVSIPAYASAPAATLIINGNVILADLKVINGTTYVPLRVISEHLEDVDLYYNSATNTITMNQRKTNDPSQTPMSPPSTTALTGKELEEYLSNHFSKLTTSLGETILYFSIEENNSDLHPYDYCIKVKYDPKFYGNLKDVADNPSAQREKIILDVRSELRAHMESIAKSAIAVMPGKKLCGYYYYENANEPAKQAELAKFKTNAWQNYDGSSSTKYTDSKITQFQWTTSEVNGVK</sequence>
<evidence type="ECO:0000313" key="4">
    <source>
        <dbReference type="Proteomes" id="UP001292216"/>
    </source>
</evidence>
<evidence type="ECO:0000256" key="2">
    <source>
        <dbReference type="SAM" id="SignalP"/>
    </source>
</evidence>
<evidence type="ECO:0008006" key="5">
    <source>
        <dbReference type="Google" id="ProtNLM"/>
    </source>
</evidence>
<feature type="chain" id="PRO_5045608402" description="Copper amine oxidase-like N-terminal domain-containing protein" evidence="2">
    <location>
        <begin position="25"/>
        <end position="250"/>
    </location>
</feature>
<protein>
    <recommendedName>
        <fullName evidence="5">Copper amine oxidase-like N-terminal domain-containing protein</fullName>
    </recommendedName>
</protein>
<dbReference type="EMBL" id="JAYERP010000002">
    <property type="protein sequence ID" value="MEA3572554.1"/>
    <property type="molecule type" value="Genomic_DNA"/>
</dbReference>
<name>A0ABU5PSF2_9BACL</name>
<dbReference type="RefSeq" id="WP_323079243.1">
    <property type="nucleotide sequence ID" value="NZ_CBCSKM010000019.1"/>
</dbReference>
<keyword evidence="2" id="KW-0732">Signal</keyword>
<evidence type="ECO:0000256" key="1">
    <source>
        <dbReference type="SAM" id="MobiDB-lite"/>
    </source>
</evidence>
<keyword evidence="4" id="KW-1185">Reference proteome</keyword>
<accession>A0ABU5PSF2</accession>
<comment type="caution">
    <text evidence="3">The sequence shown here is derived from an EMBL/GenBank/DDBJ whole genome shotgun (WGS) entry which is preliminary data.</text>
</comment>
<feature type="region of interest" description="Disordered" evidence="1">
    <location>
        <begin position="76"/>
        <end position="95"/>
    </location>
</feature>
<evidence type="ECO:0000313" key="3">
    <source>
        <dbReference type="EMBL" id="MEA3572554.1"/>
    </source>
</evidence>
<organism evidence="3 4">
    <name type="scientific">Paenibacillus phoenicis</name>
    <dbReference type="NCBI Taxonomy" id="554117"/>
    <lineage>
        <taxon>Bacteria</taxon>
        <taxon>Bacillati</taxon>
        <taxon>Bacillota</taxon>
        <taxon>Bacilli</taxon>
        <taxon>Bacillales</taxon>
        <taxon>Paenibacillaceae</taxon>
        <taxon>Paenibacillus</taxon>
    </lineage>
</organism>
<proteinExistence type="predicted"/>
<feature type="signal peptide" evidence="2">
    <location>
        <begin position="1"/>
        <end position="24"/>
    </location>
</feature>
<gene>
    <name evidence="3" type="ORF">U9M73_21740</name>
</gene>
<reference evidence="3 4" key="1">
    <citation type="submission" date="2023-12" db="EMBL/GenBank/DDBJ databases">
        <title>Whole genome sequencing of Paenibacillus phoenicis isolated from the Phoenix Mars Lander spacecraft assembly facility.</title>
        <authorList>
            <person name="Garcia A."/>
            <person name="Venkateswaran K."/>
        </authorList>
    </citation>
    <scope>NUCLEOTIDE SEQUENCE [LARGE SCALE GENOMIC DNA]</scope>
    <source>
        <strain evidence="3 4">3PO2SA</strain>
    </source>
</reference>
<dbReference type="Proteomes" id="UP001292216">
    <property type="component" value="Unassembled WGS sequence"/>
</dbReference>